<feature type="region of interest" description="Disordered" evidence="1">
    <location>
        <begin position="1"/>
        <end position="38"/>
    </location>
</feature>
<name>A0A7S0HF16_9CRYP</name>
<organism evidence="2">
    <name type="scientific">Hanusia phi</name>
    <dbReference type="NCBI Taxonomy" id="3032"/>
    <lineage>
        <taxon>Eukaryota</taxon>
        <taxon>Cryptophyceae</taxon>
        <taxon>Pyrenomonadales</taxon>
        <taxon>Geminigeraceae</taxon>
        <taxon>Hanusia</taxon>
    </lineage>
</organism>
<proteinExistence type="predicted"/>
<reference evidence="2" key="1">
    <citation type="submission" date="2021-01" db="EMBL/GenBank/DDBJ databases">
        <authorList>
            <person name="Corre E."/>
            <person name="Pelletier E."/>
            <person name="Niang G."/>
            <person name="Scheremetjew M."/>
            <person name="Finn R."/>
            <person name="Kale V."/>
            <person name="Holt S."/>
            <person name="Cochrane G."/>
            <person name="Meng A."/>
            <person name="Brown T."/>
            <person name="Cohen L."/>
        </authorList>
    </citation>
    <scope>NUCLEOTIDE SEQUENCE</scope>
    <source>
        <strain evidence="2">CCMP325</strain>
    </source>
</reference>
<dbReference type="AlphaFoldDB" id="A0A7S0HF16"/>
<evidence type="ECO:0000256" key="1">
    <source>
        <dbReference type="SAM" id="MobiDB-lite"/>
    </source>
</evidence>
<gene>
    <name evidence="2" type="ORF">HPHI1048_LOCUS4697</name>
</gene>
<feature type="compositionally biased region" description="Polar residues" evidence="1">
    <location>
        <begin position="1"/>
        <end position="16"/>
    </location>
</feature>
<dbReference type="EMBL" id="HBEO01006663">
    <property type="protein sequence ID" value="CAD8473386.1"/>
    <property type="molecule type" value="Transcribed_RNA"/>
</dbReference>
<protein>
    <submittedName>
        <fullName evidence="2">Uncharacterized protein</fullName>
    </submittedName>
</protein>
<evidence type="ECO:0000313" key="2">
    <source>
        <dbReference type="EMBL" id="CAD8473386.1"/>
    </source>
</evidence>
<accession>A0A7S0HF16</accession>
<sequence>MSTNQNANSTSISTEKSQLDMWEGGQSDSQAQMLKKEESAPVAKSVDLISFDDETNSAASFQAPGTTASTLLDDMLTMNISANPSTDFLPFGAIGQPAFPAEGLSKLPQNGSIAQVKASDPFDDLFGFK</sequence>